<evidence type="ECO:0000313" key="3">
    <source>
        <dbReference type="EMBL" id="ELY39542.1"/>
    </source>
</evidence>
<dbReference type="PANTHER" id="PTHR46211:SF14">
    <property type="entry name" value="GLYCEROPHOSPHODIESTER PHOSPHODIESTERASE"/>
    <property type="match status" value="1"/>
</dbReference>
<dbReference type="SUPFAM" id="SSF51695">
    <property type="entry name" value="PLC-like phosphodiesterases"/>
    <property type="match status" value="1"/>
</dbReference>
<dbReference type="EMBL" id="CP002062">
    <property type="protein sequence ID" value="ADJ14644.1"/>
    <property type="molecule type" value="Genomic_DNA"/>
</dbReference>
<reference evidence="2 4" key="1">
    <citation type="journal article" date="2010" name="J. Bacteriol.">
        <title>Complete genome sequence of Halalkalicoccus jeotgali B3(T), an extremely halophilic archaeon.</title>
        <authorList>
            <person name="Roh S.W."/>
            <person name="Nam Y.D."/>
            <person name="Nam S.H."/>
            <person name="Choi S.H."/>
            <person name="Park H.S."/>
            <person name="Bae J.W."/>
        </authorList>
    </citation>
    <scope>NUCLEOTIDE SEQUENCE [LARGE SCALE GENOMIC DNA]</scope>
    <source>
        <strain evidence="2">B3</strain>
        <strain evidence="4">DSM 18796 / CECT 7217 / JCM 14584 / KCTC 4019 / B3</strain>
    </source>
</reference>
<dbReference type="InterPro" id="IPR017946">
    <property type="entry name" value="PLC-like_Pdiesterase_TIM-brl"/>
</dbReference>
<dbReference type="STRING" id="795797.HacjB3_06265"/>
<evidence type="ECO:0000313" key="2">
    <source>
        <dbReference type="EMBL" id="ADJ14644.1"/>
    </source>
</evidence>
<feature type="domain" description="GP-PDE" evidence="1">
    <location>
        <begin position="29"/>
        <end position="268"/>
    </location>
</feature>
<dbReference type="GO" id="GO:0008081">
    <property type="term" value="F:phosphoric diester hydrolase activity"/>
    <property type="evidence" value="ECO:0007669"/>
    <property type="project" value="InterPro"/>
</dbReference>
<dbReference type="RefSeq" id="WP_008414850.1">
    <property type="nucleotide sequence ID" value="NC_014297.1"/>
</dbReference>
<sequence length="272" mass="28845">MIPDTDVEAMWAVGPDVASAPPPIPEGTPALIAHRGFAGQYPENTVGAIRAASRTADWIEIDCRPTADGDPAVFHDHRLDRLTDRRGLVAETPSEVVFRTEVLESGASIPRLDRALEAVGPDVGVVLDLKGRFGALSGPDGRSETWDWVASALDTLAGADRRILVSTFWEDALAAVEETADVPTAVLFCEDAAGGLAVARRYGCEAIHPAAHLLTDVGGGAALVDRAHESGMAVNVWSPVTRYEGALLSARGVDGVITDYDDVLRPRRVLPP</sequence>
<dbReference type="PROSITE" id="PS51704">
    <property type="entry name" value="GP_PDE"/>
    <property type="match status" value="1"/>
</dbReference>
<keyword evidence="5" id="KW-1185">Reference proteome</keyword>
<name>D8JAC2_HALJB</name>
<reference evidence="3 5" key="2">
    <citation type="journal article" date="2014" name="PLoS Genet.">
        <title>Phylogenetically driven sequencing of extremely halophilic archaea reveals strategies for static and dynamic osmo-response.</title>
        <authorList>
            <person name="Becker E.A."/>
            <person name="Seitzer P.M."/>
            <person name="Tritt A."/>
            <person name="Larsen D."/>
            <person name="Krusor M."/>
            <person name="Yao A.I."/>
            <person name="Wu D."/>
            <person name="Madern D."/>
            <person name="Eisen J.A."/>
            <person name="Darling A.E."/>
            <person name="Facciotti M.T."/>
        </authorList>
    </citation>
    <scope>NUCLEOTIDE SEQUENCE [LARGE SCALE GENOMIC DNA]</scope>
    <source>
        <strain evidence="3">B3</strain>
        <strain evidence="5">DSM 18796 / CECT 7217 / JCM 14584 / KCTC 4019 / B3</strain>
    </source>
</reference>
<dbReference type="HOGENOM" id="CLU_030006_3_3_2"/>
<evidence type="ECO:0000313" key="4">
    <source>
        <dbReference type="Proteomes" id="UP000000390"/>
    </source>
</evidence>
<dbReference type="EMBL" id="AOHV01000013">
    <property type="protein sequence ID" value="ELY39542.1"/>
    <property type="molecule type" value="Genomic_DNA"/>
</dbReference>
<dbReference type="OrthoDB" id="19020at2157"/>
<dbReference type="Pfam" id="PF03009">
    <property type="entry name" value="GDPD"/>
    <property type="match status" value="1"/>
</dbReference>
<accession>D8JAC2</accession>
<evidence type="ECO:0000313" key="5">
    <source>
        <dbReference type="Proteomes" id="UP000011645"/>
    </source>
</evidence>
<dbReference type="InterPro" id="IPR030395">
    <property type="entry name" value="GP_PDE_dom"/>
</dbReference>
<dbReference type="eggNOG" id="arCOG00701">
    <property type="taxonomic scope" value="Archaea"/>
</dbReference>
<dbReference type="AlphaFoldDB" id="D8JAC2"/>
<gene>
    <name evidence="2" type="ordered locus">HacjB3_06265</name>
    <name evidence="3" type="ORF">C497_04662</name>
</gene>
<proteinExistence type="predicted"/>
<dbReference type="GeneID" id="9419058"/>
<dbReference type="KEGG" id="hje:HacjB3_06265"/>
<dbReference type="CDD" id="cd08556">
    <property type="entry name" value="GDPD"/>
    <property type="match status" value="1"/>
</dbReference>
<dbReference type="PATRIC" id="fig|795797.18.peg.1249"/>
<dbReference type="PANTHER" id="PTHR46211">
    <property type="entry name" value="GLYCEROPHOSPHORYL DIESTER PHOSPHODIESTERASE"/>
    <property type="match status" value="1"/>
</dbReference>
<dbReference type="GO" id="GO:0006629">
    <property type="term" value="P:lipid metabolic process"/>
    <property type="evidence" value="ECO:0007669"/>
    <property type="project" value="InterPro"/>
</dbReference>
<protein>
    <submittedName>
        <fullName evidence="2">Glycerophosphoryl diester phosphodiesterase</fullName>
    </submittedName>
</protein>
<dbReference type="Gene3D" id="3.20.20.190">
    <property type="entry name" value="Phosphatidylinositol (PI) phosphodiesterase"/>
    <property type="match status" value="1"/>
</dbReference>
<organism evidence="2 4">
    <name type="scientific">Halalkalicoccus jeotgali (strain DSM 18796 / CECT 7217 / JCM 14584 / KCTC 4019 / B3)</name>
    <dbReference type="NCBI Taxonomy" id="795797"/>
    <lineage>
        <taxon>Archaea</taxon>
        <taxon>Methanobacteriati</taxon>
        <taxon>Methanobacteriota</taxon>
        <taxon>Stenosarchaea group</taxon>
        <taxon>Halobacteria</taxon>
        <taxon>Halobacteriales</taxon>
        <taxon>Halococcaceae</taxon>
        <taxon>Halalkalicoccus</taxon>
    </lineage>
</organism>
<evidence type="ECO:0000259" key="1">
    <source>
        <dbReference type="PROSITE" id="PS51704"/>
    </source>
</evidence>
<dbReference type="Proteomes" id="UP000011645">
    <property type="component" value="Unassembled WGS sequence"/>
</dbReference>
<dbReference type="Proteomes" id="UP000000390">
    <property type="component" value="Chromosome"/>
</dbReference>